<dbReference type="InterPro" id="IPR000847">
    <property type="entry name" value="LysR_HTH_N"/>
</dbReference>
<dbReference type="Pfam" id="PF00126">
    <property type="entry name" value="HTH_1"/>
    <property type="match status" value="1"/>
</dbReference>
<evidence type="ECO:0000256" key="2">
    <source>
        <dbReference type="ARBA" id="ARBA00023015"/>
    </source>
</evidence>
<dbReference type="InterPro" id="IPR036388">
    <property type="entry name" value="WH-like_DNA-bd_sf"/>
</dbReference>
<evidence type="ECO:0000259" key="5">
    <source>
        <dbReference type="PROSITE" id="PS50931"/>
    </source>
</evidence>
<feature type="domain" description="HTH lysR-type" evidence="5">
    <location>
        <begin position="1"/>
        <end position="59"/>
    </location>
</feature>
<dbReference type="Gene3D" id="1.10.10.10">
    <property type="entry name" value="Winged helix-like DNA-binding domain superfamily/Winged helix DNA-binding domain"/>
    <property type="match status" value="1"/>
</dbReference>
<dbReference type="GO" id="GO:0043565">
    <property type="term" value="F:sequence-specific DNA binding"/>
    <property type="evidence" value="ECO:0007669"/>
    <property type="project" value="TreeGrafter"/>
</dbReference>
<evidence type="ECO:0000256" key="3">
    <source>
        <dbReference type="ARBA" id="ARBA00023125"/>
    </source>
</evidence>
<dbReference type="FunFam" id="1.10.10.10:FF:000001">
    <property type="entry name" value="LysR family transcriptional regulator"/>
    <property type="match status" value="1"/>
</dbReference>
<sequence length="298" mass="33256">MNLIEAMQMFVAVVDHGSYTKAAEALNVHRPALSKLIQNLEHELGVQLLHRTTRRVNTTPAGDEFYERSLKLLSELAETLELFSPTRPPRGKLRIDMQTVLGHAVIIPRLPEFMERYPGLEISLGASDNLNDLIADGIDCSVRLGDLDDSSLIAKRIGEVALVTCAAPAYIKKHGLPDTLDDLQAHLAVNFMVEQRRQIMPWRFKANGKTINVKVHSGIVVDNAEALLYCALAGIGMVQGLRPALQRYIDSGRLVEVLPDVPVEPKTVSVLFPDRRHLSPNVRVFVEWVSALFQEKMR</sequence>
<dbReference type="RefSeq" id="WP_122209007.1">
    <property type="nucleotide sequence ID" value="NZ_RBTP01000043.1"/>
</dbReference>
<proteinExistence type="inferred from homology"/>
<dbReference type="GO" id="GO:0003700">
    <property type="term" value="F:DNA-binding transcription factor activity"/>
    <property type="evidence" value="ECO:0007669"/>
    <property type="project" value="InterPro"/>
</dbReference>
<dbReference type="CDD" id="cd08472">
    <property type="entry name" value="PBP2_CrgA_like_3"/>
    <property type="match status" value="1"/>
</dbReference>
<name>A0A3M5P8J4_PSEVI</name>
<dbReference type="FunFam" id="3.40.190.290:FF:000001">
    <property type="entry name" value="Transcriptional regulator, LysR family"/>
    <property type="match status" value="1"/>
</dbReference>
<keyword evidence="2" id="KW-0805">Transcription regulation</keyword>
<dbReference type="Gene3D" id="3.40.190.290">
    <property type="match status" value="1"/>
</dbReference>
<evidence type="ECO:0000256" key="1">
    <source>
        <dbReference type="ARBA" id="ARBA00009437"/>
    </source>
</evidence>
<dbReference type="InterPro" id="IPR005119">
    <property type="entry name" value="LysR_subst-bd"/>
</dbReference>
<dbReference type="AlphaFoldDB" id="A0A3M5P8J4"/>
<dbReference type="PRINTS" id="PR00039">
    <property type="entry name" value="HTHLYSR"/>
</dbReference>
<dbReference type="InterPro" id="IPR058163">
    <property type="entry name" value="LysR-type_TF_proteobact-type"/>
</dbReference>
<organism evidence="6 7">
    <name type="scientific">Pseudomonas viridiflava</name>
    <name type="common">Phytomonas viridiflava</name>
    <dbReference type="NCBI Taxonomy" id="33069"/>
    <lineage>
        <taxon>Bacteria</taxon>
        <taxon>Pseudomonadati</taxon>
        <taxon>Pseudomonadota</taxon>
        <taxon>Gammaproteobacteria</taxon>
        <taxon>Pseudomonadales</taxon>
        <taxon>Pseudomonadaceae</taxon>
        <taxon>Pseudomonas</taxon>
    </lineage>
</organism>
<reference evidence="6 7" key="1">
    <citation type="submission" date="2018-08" db="EMBL/GenBank/DDBJ databases">
        <title>Recombination of ecologically and evolutionarily significant loci maintains genetic cohesion in the Pseudomonas syringae species complex.</title>
        <authorList>
            <person name="Dillon M."/>
            <person name="Thakur S."/>
            <person name="Almeida R.N.D."/>
            <person name="Weir B.S."/>
            <person name="Guttman D.S."/>
        </authorList>
    </citation>
    <scope>NUCLEOTIDE SEQUENCE [LARGE SCALE GENOMIC DNA]</scope>
    <source>
        <strain evidence="6 7">ICMP 19473</strain>
    </source>
</reference>
<dbReference type="PANTHER" id="PTHR30537:SF72">
    <property type="entry name" value="LYSR FAMILY TRANSCRIPTIONAL REGULATOR"/>
    <property type="match status" value="1"/>
</dbReference>
<comment type="similarity">
    <text evidence="1">Belongs to the LysR transcriptional regulatory family.</text>
</comment>
<comment type="caution">
    <text evidence="6">The sequence shown here is derived from an EMBL/GenBank/DDBJ whole genome shotgun (WGS) entry which is preliminary data.</text>
</comment>
<protein>
    <submittedName>
        <fullName evidence="6">LysR family transcriptional regulator</fullName>
    </submittedName>
</protein>
<dbReference type="InterPro" id="IPR036390">
    <property type="entry name" value="WH_DNA-bd_sf"/>
</dbReference>
<evidence type="ECO:0000313" key="7">
    <source>
        <dbReference type="Proteomes" id="UP000273854"/>
    </source>
</evidence>
<keyword evidence="3" id="KW-0238">DNA-binding</keyword>
<dbReference type="SUPFAM" id="SSF46785">
    <property type="entry name" value="Winged helix' DNA-binding domain"/>
    <property type="match status" value="1"/>
</dbReference>
<dbReference type="GO" id="GO:0006351">
    <property type="term" value="P:DNA-templated transcription"/>
    <property type="evidence" value="ECO:0007669"/>
    <property type="project" value="TreeGrafter"/>
</dbReference>
<evidence type="ECO:0000256" key="4">
    <source>
        <dbReference type="ARBA" id="ARBA00023163"/>
    </source>
</evidence>
<dbReference type="PANTHER" id="PTHR30537">
    <property type="entry name" value="HTH-TYPE TRANSCRIPTIONAL REGULATOR"/>
    <property type="match status" value="1"/>
</dbReference>
<gene>
    <name evidence="6" type="ORF">ALP40_03210</name>
</gene>
<accession>A0A3M5P8J4</accession>
<evidence type="ECO:0000313" key="6">
    <source>
        <dbReference type="EMBL" id="RMT80266.1"/>
    </source>
</evidence>
<dbReference type="OrthoDB" id="9786526at2"/>
<dbReference type="Pfam" id="PF03466">
    <property type="entry name" value="LysR_substrate"/>
    <property type="match status" value="1"/>
</dbReference>
<dbReference type="Proteomes" id="UP000273854">
    <property type="component" value="Unassembled WGS sequence"/>
</dbReference>
<keyword evidence="4" id="KW-0804">Transcription</keyword>
<dbReference type="PROSITE" id="PS50931">
    <property type="entry name" value="HTH_LYSR"/>
    <property type="match status" value="1"/>
</dbReference>
<dbReference type="SUPFAM" id="SSF53850">
    <property type="entry name" value="Periplasmic binding protein-like II"/>
    <property type="match status" value="1"/>
</dbReference>
<dbReference type="EMBL" id="RBTP01000043">
    <property type="protein sequence ID" value="RMT80266.1"/>
    <property type="molecule type" value="Genomic_DNA"/>
</dbReference>